<protein>
    <recommendedName>
        <fullName evidence="4">Spore coat protein U domain-containing protein</fullName>
    </recommendedName>
</protein>
<feature type="chain" id="PRO_5012459765" description="Spore coat protein U domain-containing protein" evidence="1">
    <location>
        <begin position="31"/>
        <end position="162"/>
    </location>
</feature>
<dbReference type="EMBL" id="MSTI01000063">
    <property type="protein sequence ID" value="OLV18626.1"/>
    <property type="molecule type" value="Genomic_DNA"/>
</dbReference>
<proteinExistence type="predicted"/>
<gene>
    <name evidence="2" type="ORF">BOO71_0005212</name>
</gene>
<comment type="caution">
    <text evidence="2">The sequence shown here is derived from an EMBL/GenBank/DDBJ whole genome shotgun (WGS) entry which is preliminary data.</text>
</comment>
<dbReference type="AlphaFoldDB" id="A0A1U7P0D2"/>
<evidence type="ECO:0000256" key="1">
    <source>
        <dbReference type="SAM" id="SignalP"/>
    </source>
</evidence>
<accession>A0A1U7P0D2</accession>
<keyword evidence="1" id="KW-0732">Signal</keyword>
<dbReference type="Proteomes" id="UP000186607">
    <property type="component" value="Unassembled WGS sequence"/>
</dbReference>
<keyword evidence="3" id="KW-1185">Reference proteome</keyword>
<feature type="signal peptide" evidence="1">
    <location>
        <begin position="1"/>
        <end position="30"/>
    </location>
</feature>
<dbReference type="STRING" id="249408.BOO71_0005212"/>
<evidence type="ECO:0000313" key="2">
    <source>
        <dbReference type="EMBL" id="OLV18626.1"/>
    </source>
</evidence>
<name>A0A1U7P0D2_9DEIO</name>
<organism evidence="2 3">
    <name type="scientific">Deinococcus marmoris</name>
    <dbReference type="NCBI Taxonomy" id="249408"/>
    <lineage>
        <taxon>Bacteria</taxon>
        <taxon>Thermotogati</taxon>
        <taxon>Deinococcota</taxon>
        <taxon>Deinococci</taxon>
        <taxon>Deinococcales</taxon>
        <taxon>Deinococcaceae</taxon>
        <taxon>Deinococcus</taxon>
    </lineage>
</organism>
<evidence type="ECO:0000313" key="3">
    <source>
        <dbReference type="Proteomes" id="UP000186607"/>
    </source>
</evidence>
<sequence>MFSPCRLKEITMKKFVVAALSAALLSTAVAGTASTSITINANVLSSCIFDSGVTAPASFNYDALTGTSDTVSGGATLYCNAGTVLTATPAADGTVALTSASTSGVLNTTYTLSATPNAGAGTGGYAGADQVVYSLTASAASGQWGVPTAADYTGTVDINVTF</sequence>
<reference evidence="2 3" key="1">
    <citation type="submission" date="2017-01" db="EMBL/GenBank/DDBJ databases">
        <title>Genome Analysis of Deinococcus marmoris KOPRI26562.</title>
        <authorList>
            <person name="Kim J.H."/>
            <person name="Oh H.-M."/>
        </authorList>
    </citation>
    <scope>NUCLEOTIDE SEQUENCE [LARGE SCALE GENOMIC DNA]</scope>
    <source>
        <strain evidence="2 3">KOPRI26562</strain>
    </source>
</reference>
<evidence type="ECO:0008006" key="4">
    <source>
        <dbReference type="Google" id="ProtNLM"/>
    </source>
</evidence>